<name>A0A1G8XH50_9EURY</name>
<dbReference type="RefSeq" id="WP_092703321.1">
    <property type="nucleotide sequence ID" value="NZ_FNFC01000011.1"/>
</dbReference>
<protein>
    <submittedName>
        <fullName evidence="1">Uncharacterized protein</fullName>
    </submittedName>
</protein>
<keyword evidence="2" id="KW-1185">Reference proteome</keyword>
<gene>
    <name evidence="1" type="ORF">SAMN05216226_11173</name>
</gene>
<proteinExistence type="predicted"/>
<dbReference type="Proteomes" id="UP000198856">
    <property type="component" value="Unassembled WGS sequence"/>
</dbReference>
<reference evidence="1 2" key="1">
    <citation type="submission" date="2016-10" db="EMBL/GenBank/DDBJ databases">
        <authorList>
            <person name="de Groot N.N."/>
        </authorList>
    </citation>
    <scope>NUCLEOTIDE SEQUENCE [LARGE SCALE GENOMIC DNA]</scope>
    <source>
        <strain evidence="1 2">IBRC-M10015</strain>
    </source>
</reference>
<evidence type="ECO:0000313" key="1">
    <source>
        <dbReference type="EMBL" id="SDJ89831.1"/>
    </source>
</evidence>
<accession>A0A1G8XH50</accession>
<dbReference type="AlphaFoldDB" id="A0A1G8XH50"/>
<sequence>MSDYDPDAEATGKYMVAFIESAGKVSPVFERKVREIFENHMGTLEEDSWYLNANVEKAFDEVLEEVGEKTMMEGGVESGKAIDWPNEVETVMDGFNIWNTFHEAAYRDSDLDFPAGRYTVEHLGDRKVRIGITEGYNLSAEFAKGCSKGIVQELSDTSNRTRLEDTEPNLDEQAAWVLEW</sequence>
<evidence type="ECO:0000313" key="2">
    <source>
        <dbReference type="Proteomes" id="UP000198856"/>
    </source>
</evidence>
<dbReference type="STRING" id="890420.SAMN05216226_11173"/>
<dbReference type="EMBL" id="FNFC01000011">
    <property type="protein sequence ID" value="SDJ89831.1"/>
    <property type="molecule type" value="Genomic_DNA"/>
</dbReference>
<organism evidence="1 2">
    <name type="scientific">Halovenus aranensis</name>
    <dbReference type="NCBI Taxonomy" id="890420"/>
    <lineage>
        <taxon>Archaea</taxon>
        <taxon>Methanobacteriati</taxon>
        <taxon>Methanobacteriota</taxon>
        <taxon>Stenosarchaea group</taxon>
        <taxon>Halobacteria</taxon>
        <taxon>Halobacteriales</taxon>
        <taxon>Haloarculaceae</taxon>
        <taxon>Halovenus</taxon>
    </lineage>
</organism>